<reference evidence="2" key="1">
    <citation type="journal article" date="2019" name="Int. J. Syst. Evol. Microbiol.">
        <title>The Global Catalogue of Microorganisms (GCM) 10K type strain sequencing project: providing services to taxonomists for standard genome sequencing and annotation.</title>
        <authorList>
            <consortium name="The Broad Institute Genomics Platform"/>
            <consortium name="The Broad Institute Genome Sequencing Center for Infectious Disease"/>
            <person name="Wu L."/>
            <person name="Ma J."/>
        </authorList>
    </citation>
    <scope>NUCLEOTIDE SEQUENCE [LARGE SCALE GENOMIC DNA]</scope>
    <source>
        <strain evidence="2">JCM 18287</strain>
    </source>
</reference>
<evidence type="ECO:0000313" key="2">
    <source>
        <dbReference type="Proteomes" id="UP001501692"/>
    </source>
</evidence>
<dbReference type="RefSeq" id="WP_345169579.1">
    <property type="nucleotide sequence ID" value="NZ_BAABJK010000009.1"/>
</dbReference>
<protein>
    <recommendedName>
        <fullName evidence="3">DUF4136 domain-containing protein</fullName>
    </recommendedName>
</protein>
<dbReference type="EMBL" id="BAABJK010000009">
    <property type="protein sequence ID" value="GAA4974403.1"/>
    <property type="molecule type" value="Genomic_DNA"/>
</dbReference>
<comment type="caution">
    <text evidence="1">The sequence shown here is derived from an EMBL/GenBank/DDBJ whole genome shotgun (WGS) entry which is preliminary data.</text>
</comment>
<keyword evidence="2" id="KW-1185">Reference proteome</keyword>
<organism evidence="1 2">
    <name type="scientific">Algibacter aquimarinus</name>
    <dbReference type="NCBI Taxonomy" id="1136748"/>
    <lineage>
        <taxon>Bacteria</taxon>
        <taxon>Pseudomonadati</taxon>
        <taxon>Bacteroidota</taxon>
        <taxon>Flavobacteriia</taxon>
        <taxon>Flavobacteriales</taxon>
        <taxon>Flavobacteriaceae</taxon>
        <taxon>Algibacter</taxon>
    </lineage>
</organism>
<proteinExistence type="predicted"/>
<sequence>MFKKVLFISFCLLSVFSFSQNRKPHVIKLLPNKDAPVKAVDFYVSEVLDNRIYKDNIGIAQKGIFNKKVLSVFSKPFEEEILNYLNSVFPQKSEKQSVTIRINQLLISENTGAFKETGKATINLDVLQKIDDDYFLLGSYSAYREKNSADVTGKHDDRIRSILSDCMQQFQFHFKFEKENINPRLISIKTKAKPAIFDEDIKEGFFKTFNELYNNTPFLDNSIKFKNKENRLDKLYLSDIDHKRALYYAYHDGEYIFLNASSFSGEKHFVKTETVDRFLLFNDAFVNQDDAIGMSMAFGVLGILASNRKSHVLLDLYTGQFHILKENKIKVLLRNHRELYEVYKKSRDDISVMKDILETLFNKEEVAELRMALKS</sequence>
<evidence type="ECO:0008006" key="3">
    <source>
        <dbReference type="Google" id="ProtNLM"/>
    </source>
</evidence>
<evidence type="ECO:0000313" key="1">
    <source>
        <dbReference type="EMBL" id="GAA4974403.1"/>
    </source>
</evidence>
<dbReference type="Proteomes" id="UP001501692">
    <property type="component" value="Unassembled WGS sequence"/>
</dbReference>
<gene>
    <name evidence="1" type="ORF">GCM10023315_26170</name>
</gene>
<accession>A0ABP9HMU7</accession>
<name>A0ABP9HMU7_9FLAO</name>